<keyword evidence="3" id="KW-0539">Nucleus</keyword>
<feature type="region of interest" description="Disordered" evidence="4">
    <location>
        <begin position="318"/>
        <end position="342"/>
    </location>
</feature>
<dbReference type="InterPro" id="IPR046328">
    <property type="entry name" value="ETS_fam"/>
</dbReference>
<dbReference type="InterPro" id="IPR036388">
    <property type="entry name" value="WH-like_DNA-bd_sf"/>
</dbReference>
<dbReference type="PANTHER" id="PTHR11849">
    <property type="entry name" value="ETS"/>
    <property type="match status" value="1"/>
</dbReference>
<keyword evidence="6" id="KW-1185">Reference proteome</keyword>
<dbReference type="PRINTS" id="PR00454">
    <property type="entry name" value="ETSDOMAIN"/>
</dbReference>
<evidence type="ECO:0000313" key="7">
    <source>
        <dbReference type="WBParaSite" id="Pan_g8172.t1"/>
    </source>
</evidence>
<dbReference type="AlphaFoldDB" id="A0A7E4W810"/>
<dbReference type="Proteomes" id="UP000492821">
    <property type="component" value="Unassembled WGS sequence"/>
</dbReference>
<dbReference type="InterPro" id="IPR000418">
    <property type="entry name" value="Ets_dom"/>
</dbReference>
<dbReference type="GO" id="GO:0000981">
    <property type="term" value="F:DNA-binding transcription factor activity, RNA polymerase II-specific"/>
    <property type="evidence" value="ECO:0007669"/>
    <property type="project" value="TreeGrafter"/>
</dbReference>
<comment type="subcellular location">
    <subcellularLocation>
        <location evidence="3">Nucleus</location>
    </subcellularLocation>
</comment>
<dbReference type="GO" id="GO:0030154">
    <property type="term" value="P:cell differentiation"/>
    <property type="evidence" value="ECO:0007669"/>
    <property type="project" value="TreeGrafter"/>
</dbReference>
<dbReference type="SUPFAM" id="SSF46785">
    <property type="entry name" value="Winged helix' DNA-binding domain"/>
    <property type="match status" value="1"/>
</dbReference>
<dbReference type="WBParaSite" id="Pan_g8172.t1">
    <property type="protein sequence ID" value="Pan_g8172.t1"/>
    <property type="gene ID" value="Pan_g8172"/>
</dbReference>
<dbReference type="Pfam" id="PF00178">
    <property type="entry name" value="Ets"/>
    <property type="match status" value="1"/>
</dbReference>
<dbReference type="GO" id="GO:0043565">
    <property type="term" value="F:sequence-specific DNA binding"/>
    <property type="evidence" value="ECO:0007669"/>
    <property type="project" value="InterPro"/>
</dbReference>
<feature type="region of interest" description="Disordered" evidence="4">
    <location>
        <begin position="176"/>
        <end position="195"/>
    </location>
</feature>
<feature type="compositionally biased region" description="Low complexity" evidence="4">
    <location>
        <begin position="418"/>
        <end position="432"/>
    </location>
</feature>
<name>A0A7E4W810_PANRE</name>
<feature type="region of interest" description="Disordered" evidence="4">
    <location>
        <begin position="201"/>
        <end position="225"/>
    </location>
</feature>
<dbReference type="SMART" id="SM00413">
    <property type="entry name" value="ETS"/>
    <property type="match status" value="1"/>
</dbReference>
<dbReference type="PROSITE" id="PS50061">
    <property type="entry name" value="ETS_DOMAIN_3"/>
    <property type="match status" value="1"/>
</dbReference>
<evidence type="ECO:0000256" key="1">
    <source>
        <dbReference type="ARBA" id="ARBA00005562"/>
    </source>
</evidence>
<comment type="similarity">
    <text evidence="1 3">Belongs to the ETS family.</text>
</comment>
<evidence type="ECO:0000256" key="3">
    <source>
        <dbReference type="RuleBase" id="RU004019"/>
    </source>
</evidence>
<evidence type="ECO:0000259" key="5">
    <source>
        <dbReference type="PROSITE" id="PS50061"/>
    </source>
</evidence>
<reference evidence="7" key="2">
    <citation type="submission" date="2020-10" db="UniProtKB">
        <authorList>
            <consortium name="WormBaseParasite"/>
        </authorList>
    </citation>
    <scope>IDENTIFICATION</scope>
</reference>
<dbReference type="GO" id="GO:0005634">
    <property type="term" value="C:nucleus"/>
    <property type="evidence" value="ECO:0007669"/>
    <property type="project" value="UniProtKB-SubCell"/>
</dbReference>
<proteinExistence type="inferred from homology"/>
<feature type="region of interest" description="Disordered" evidence="4">
    <location>
        <begin position="410"/>
        <end position="466"/>
    </location>
</feature>
<dbReference type="Gene3D" id="1.10.10.10">
    <property type="entry name" value="Winged helix-like DNA-binding domain superfamily/Winged helix DNA-binding domain"/>
    <property type="match status" value="1"/>
</dbReference>
<evidence type="ECO:0000256" key="2">
    <source>
        <dbReference type="ARBA" id="ARBA00023125"/>
    </source>
</evidence>
<accession>A0A7E4W810</accession>
<reference evidence="6" key="1">
    <citation type="journal article" date="2013" name="Genetics">
        <title>The draft genome and transcriptome of Panagrellus redivivus are shaped by the harsh demands of a free-living lifestyle.</title>
        <authorList>
            <person name="Srinivasan J."/>
            <person name="Dillman A.R."/>
            <person name="Macchietto M.G."/>
            <person name="Heikkinen L."/>
            <person name="Lakso M."/>
            <person name="Fracchia K.M."/>
            <person name="Antoshechkin I."/>
            <person name="Mortazavi A."/>
            <person name="Wong G."/>
            <person name="Sternberg P.W."/>
        </authorList>
    </citation>
    <scope>NUCLEOTIDE SEQUENCE [LARGE SCALE GENOMIC DNA]</scope>
    <source>
        <strain evidence="6">MT8872</strain>
    </source>
</reference>
<protein>
    <submittedName>
        <fullName evidence="7">ETS domain-containing protein</fullName>
    </submittedName>
</protein>
<keyword evidence="2 3" id="KW-0238">DNA-binding</keyword>
<evidence type="ECO:0000256" key="4">
    <source>
        <dbReference type="SAM" id="MobiDB-lite"/>
    </source>
</evidence>
<organism evidence="6 7">
    <name type="scientific">Panagrellus redivivus</name>
    <name type="common">Microworm</name>
    <dbReference type="NCBI Taxonomy" id="6233"/>
    <lineage>
        <taxon>Eukaryota</taxon>
        <taxon>Metazoa</taxon>
        <taxon>Ecdysozoa</taxon>
        <taxon>Nematoda</taxon>
        <taxon>Chromadorea</taxon>
        <taxon>Rhabditida</taxon>
        <taxon>Tylenchina</taxon>
        <taxon>Panagrolaimomorpha</taxon>
        <taxon>Panagrolaimoidea</taxon>
        <taxon>Panagrolaimidae</taxon>
        <taxon>Panagrellus</taxon>
    </lineage>
</organism>
<dbReference type="InterPro" id="IPR036390">
    <property type="entry name" value="WH_DNA-bd_sf"/>
</dbReference>
<sequence>MSQPPSIDYNAFQQAYQMYFNTGTPVINRYTIDLPHHNFHRRPGEYLHLWEFLYELLKDGHYSPIIQWWDFARGMFTILRTEELAFLWGKHKQKPSMNFDKLSRALRYYYDRGIMSKVTDPSAPKHTFQFGRLDIVMNPREAAATGWTSARVKPGLNSHITPVHTADNLRPVASIAAGTLDPGEPSGSRERDRDSVSTISIDTDAMGDPNPQQPELSSNGASPMAAVGDTGRADDVSGVSMNNADLQKLYAECFATSNNNNPLLHVFQAWYQQAITMNNQVNGPTPNPEQRSVDPQPTAVSPIQATDPVAMIPTPPLLAPASPQRLQNKKRRMDDATSKVAKRPRPMVIQDNAQLQKALGVPKNVPFLAGNKVWGNAHQKVRHPRVPQHNNHRHAPQIQCVQQQIEAPPVLSPIRPRSPATNTTISSTSTVSPRPPQLDRSGSATDDGQLPSVEGEKSGGGSGGQSVADQLVKIVDLASTKNPRKDSTDLGTVVTKAQESLSESGTFPKFATYFKMHEFLAGQTTLSFDEKVIFDALNRILINQVVRPVFAKND</sequence>
<feature type="domain" description="ETS" evidence="5">
    <location>
        <begin position="47"/>
        <end position="119"/>
    </location>
</feature>
<evidence type="ECO:0000313" key="6">
    <source>
        <dbReference type="Proteomes" id="UP000492821"/>
    </source>
</evidence>